<comment type="caution">
    <text evidence="1">The sequence shown here is derived from an EMBL/GenBank/DDBJ whole genome shotgun (WGS) entry which is preliminary data.</text>
</comment>
<sequence length="375" mass="42251">MDPSCTARSVVPDEYNSTVLGTLSRRLLRDLEPLPPHMPPEQVERRRTFVKKHVKWTQTACLEEDMRIVYTDTACPQDVTDAMPQRNPSTARKQKGTLSLIMFNMQTIPPTTATPRPISTSLQILKLHIGLVRILGTPPLLLSSSDSPCNAYVLSGTTSQYTKYPDTPEYLATKKLTASQTRSYYPCRPEQDPKIQSAFLTNKFKARHYRRAYLLAAANLLLTPFPPSQLFSRRQLFTLRQIQTGTILTPYLLQRFRQHSCSHREKGRCAATTNLPGTCALCHANADLEHLLCDCLLYSEPRIRTLATIQQSFRSTSLHAWACPDPSFPKVTTIELGRSLLAYIQDPAAPPDETEYRLCSPSRAAFAVARIVDEI</sequence>
<reference evidence="1 2" key="1">
    <citation type="journal article" date="2020" name="Cell">
        <title>Large-Scale Comparative Analyses of Tick Genomes Elucidate Their Genetic Diversity and Vector Capacities.</title>
        <authorList>
            <consortium name="Tick Genome and Microbiome Consortium (TIGMIC)"/>
            <person name="Jia N."/>
            <person name="Wang J."/>
            <person name="Shi W."/>
            <person name="Du L."/>
            <person name="Sun Y."/>
            <person name="Zhan W."/>
            <person name="Jiang J.F."/>
            <person name="Wang Q."/>
            <person name="Zhang B."/>
            <person name="Ji P."/>
            <person name="Bell-Sakyi L."/>
            <person name="Cui X.M."/>
            <person name="Yuan T.T."/>
            <person name="Jiang B.G."/>
            <person name="Yang W.F."/>
            <person name="Lam T.T."/>
            <person name="Chang Q.C."/>
            <person name="Ding S.J."/>
            <person name="Wang X.J."/>
            <person name="Zhu J.G."/>
            <person name="Ruan X.D."/>
            <person name="Zhao L."/>
            <person name="Wei J.T."/>
            <person name="Ye R.Z."/>
            <person name="Que T.C."/>
            <person name="Du C.H."/>
            <person name="Zhou Y.H."/>
            <person name="Cheng J.X."/>
            <person name="Dai P.F."/>
            <person name="Guo W.B."/>
            <person name="Han X.H."/>
            <person name="Huang E.J."/>
            <person name="Li L.F."/>
            <person name="Wei W."/>
            <person name="Gao Y.C."/>
            <person name="Liu J.Z."/>
            <person name="Shao H.Z."/>
            <person name="Wang X."/>
            <person name="Wang C.C."/>
            <person name="Yang T.C."/>
            <person name="Huo Q.B."/>
            <person name="Li W."/>
            <person name="Chen H.Y."/>
            <person name="Chen S.E."/>
            <person name="Zhou L.G."/>
            <person name="Ni X.B."/>
            <person name="Tian J.H."/>
            <person name="Sheng Y."/>
            <person name="Liu T."/>
            <person name="Pan Y.S."/>
            <person name="Xia L.Y."/>
            <person name="Li J."/>
            <person name="Zhao F."/>
            <person name="Cao W.C."/>
        </authorList>
    </citation>
    <scope>NUCLEOTIDE SEQUENCE [LARGE SCALE GENOMIC DNA]</scope>
    <source>
        <strain evidence="1">Iper-2018</strain>
    </source>
</reference>
<evidence type="ECO:0000313" key="2">
    <source>
        <dbReference type="Proteomes" id="UP000805193"/>
    </source>
</evidence>
<accession>A0AC60PI68</accession>
<gene>
    <name evidence="1" type="ORF">HPB47_003581</name>
</gene>
<evidence type="ECO:0000313" key="1">
    <source>
        <dbReference type="EMBL" id="KAG0420278.1"/>
    </source>
</evidence>
<proteinExistence type="predicted"/>
<dbReference type="Proteomes" id="UP000805193">
    <property type="component" value="Unassembled WGS sequence"/>
</dbReference>
<name>A0AC60PI68_IXOPE</name>
<organism evidence="1 2">
    <name type="scientific">Ixodes persulcatus</name>
    <name type="common">Taiga tick</name>
    <dbReference type="NCBI Taxonomy" id="34615"/>
    <lineage>
        <taxon>Eukaryota</taxon>
        <taxon>Metazoa</taxon>
        <taxon>Ecdysozoa</taxon>
        <taxon>Arthropoda</taxon>
        <taxon>Chelicerata</taxon>
        <taxon>Arachnida</taxon>
        <taxon>Acari</taxon>
        <taxon>Parasitiformes</taxon>
        <taxon>Ixodida</taxon>
        <taxon>Ixodoidea</taxon>
        <taxon>Ixodidae</taxon>
        <taxon>Ixodinae</taxon>
        <taxon>Ixodes</taxon>
    </lineage>
</organism>
<dbReference type="EMBL" id="JABSTQ010010523">
    <property type="protein sequence ID" value="KAG0420278.1"/>
    <property type="molecule type" value="Genomic_DNA"/>
</dbReference>
<keyword evidence="2" id="KW-1185">Reference proteome</keyword>
<protein>
    <submittedName>
        <fullName evidence="1">Uncharacterized protein</fullName>
    </submittedName>
</protein>